<dbReference type="GO" id="GO:0009088">
    <property type="term" value="P:threonine biosynthetic process"/>
    <property type="evidence" value="ECO:0007669"/>
    <property type="project" value="TreeGrafter"/>
</dbReference>
<dbReference type="PANTHER" id="PTHR21064">
    <property type="entry name" value="AMINOGLYCOSIDE PHOSPHOTRANSFERASE DOMAIN-CONTAINING PROTEIN-RELATED"/>
    <property type="match status" value="1"/>
</dbReference>
<evidence type="ECO:0000256" key="1">
    <source>
        <dbReference type="ARBA" id="ARBA00038240"/>
    </source>
</evidence>
<dbReference type="SUPFAM" id="SSF56112">
    <property type="entry name" value="Protein kinase-like (PK-like)"/>
    <property type="match status" value="1"/>
</dbReference>
<dbReference type="InterPro" id="IPR050249">
    <property type="entry name" value="Pseudomonas-type_ThrB"/>
</dbReference>
<dbReference type="AlphaFoldDB" id="A0A1G6H8F2"/>
<evidence type="ECO:0000313" key="4">
    <source>
        <dbReference type="Proteomes" id="UP000242501"/>
    </source>
</evidence>
<proteinExistence type="inferred from homology"/>
<evidence type="ECO:0000259" key="2">
    <source>
        <dbReference type="Pfam" id="PF01636"/>
    </source>
</evidence>
<dbReference type="InterPro" id="IPR008266">
    <property type="entry name" value="Tyr_kinase_AS"/>
</dbReference>
<dbReference type="Pfam" id="PF01636">
    <property type="entry name" value="APH"/>
    <property type="match status" value="1"/>
</dbReference>
<protein>
    <submittedName>
        <fullName evidence="3">Ser/Thr protein kinase RdoA involved in Cpx stress response, MazF antagonist</fullName>
    </submittedName>
</protein>
<keyword evidence="3" id="KW-0808">Transferase</keyword>
<feature type="domain" description="Aminoglycoside phosphotransferase" evidence="2">
    <location>
        <begin position="41"/>
        <end position="273"/>
    </location>
</feature>
<dbReference type="InterPro" id="IPR011009">
    <property type="entry name" value="Kinase-like_dom_sf"/>
</dbReference>
<evidence type="ECO:0000313" key="3">
    <source>
        <dbReference type="EMBL" id="SDB89716.1"/>
    </source>
</evidence>
<name>A0A1G6H8F2_9GAMM</name>
<dbReference type="STRING" id="1219383.SAMN05421733_10439"/>
<reference evidence="4" key="1">
    <citation type="submission" date="2016-09" db="EMBL/GenBank/DDBJ databases">
        <authorList>
            <person name="Varghese N."/>
            <person name="Submissions S."/>
        </authorList>
    </citation>
    <scope>NUCLEOTIDE SEQUENCE [LARGE SCALE GENOMIC DNA]</scope>
    <source>
        <strain evidence="4">ANC 4422</strain>
    </source>
</reference>
<keyword evidence="3" id="KW-0418">Kinase</keyword>
<dbReference type="Proteomes" id="UP000242501">
    <property type="component" value="Unassembled WGS sequence"/>
</dbReference>
<dbReference type="InterPro" id="IPR002575">
    <property type="entry name" value="Aminoglycoside_PTrfase"/>
</dbReference>
<dbReference type="GO" id="GO:0004672">
    <property type="term" value="F:protein kinase activity"/>
    <property type="evidence" value="ECO:0007669"/>
    <property type="project" value="InterPro"/>
</dbReference>
<accession>A0A1G6H8F2</accession>
<dbReference type="GO" id="GO:0004413">
    <property type="term" value="F:homoserine kinase activity"/>
    <property type="evidence" value="ECO:0007669"/>
    <property type="project" value="TreeGrafter"/>
</dbReference>
<sequence length="334" mass="38709">MSYVEQNEYLSIDELQRIALDASNHYSQTKNAQVKLLCQSENATFMVSTSQEKFALRIHRPHYHSKQDILSELHWLQALQEDGMSVPEAILSQNNEYVLTLPSSDRSVRYAVLFKWINGDMPTTEVNPIAFKQLGEITARLHKHSKKWQKPDHFQRIIWNHDTMVSANSHWGDWRNAPYLKTSDHQVIDEAIHQIDGSMQQLGQTTEYYGLIHADLRLTNLLLQQGKIGVIDFDDCGMGWFMHDLAAAISFNEHHQPAEQWVEQWVNGYEKNAHISNEEYARIPAFIMQRRIQMLAWIGSHATTDMAYSLGTDWAHHTIRLCKKYLNNQLPVGI</sequence>
<dbReference type="Gene3D" id="3.30.200.20">
    <property type="entry name" value="Phosphorylase Kinase, domain 1"/>
    <property type="match status" value="1"/>
</dbReference>
<comment type="similarity">
    <text evidence="1">Belongs to the pseudomonas-type ThrB family.</text>
</comment>
<dbReference type="Gene3D" id="3.90.1200.10">
    <property type="match status" value="1"/>
</dbReference>
<dbReference type="PANTHER" id="PTHR21064:SF6">
    <property type="entry name" value="AMINOGLYCOSIDE PHOSPHOTRANSFERASE DOMAIN-CONTAINING PROTEIN"/>
    <property type="match status" value="1"/>
</dbReference>
<gene>
    <name evidence="3" type="ORF">SAMN05421733_10439</name>
</gene>
<organism evidence="3 4">
    <name type="scientific">Acinetobacter boissieri</name>
    <dbReference type="NCBI Taxonomy" id="1219383"/>
    <lineage>
        <taxon>Bacteria</taxon>
        <taxon>Pseudomonadati</taxon>
        <taxon>Pseudomonadota</taxon>
        <taxon>Gammaproteobacteria</taxon>
        <taxon>Moraxellales</taxon>
        <taxon>Moraxellaceae</taxon>
        <taxon>Acinetobacter</taxon>
    </lineage>
</organism>
<dbReference type="RefSeq" id="WP_092747342.1">
    <property type="nucleotide sequence ID" value="NZ_FMYL01000004.1"/>
</dbReference>
<dbReference type="OrthoDB" id="241498at2"/>
<dbReference type="PROSITE" id="PS00109">
    <property type="entry name" value="PROTEIN_KINASE_TYR"/>
    <property type="match status" value="1"/>
</dbReference>
<keyword evidence="4" id="KW-1185">Reference proteome</keyword>
<dbReference type="EMBL" id="FMYL01000004">
    <property type="protein sequence ID" value="SDB89716.1"/>
    <property type="molecule type" value="Genomic_DNA"/>
</dbReference>